<dbReference type="EMBL" id="FZQP02003289">
    <property type="protein sequence ID" value="VVC97708.1"/>
    <property type="molecule type" value="Genomic_DNA"/>
</dbReference>
<evidence type="ECO:0000313" key="2">
    <source>
        <dbReference type="EMBL" id="VVC97708.1"/>
    </source>
</evidence>
<dbReference type="Proteomes" id="UP000324832">
    <property type="component" value="Unassembled WGS sequence"/>
</dbReference>
<keyword evidence="3" id="KW-1185">Reference proteome</keyword>
<protein>
    <submittedName>
        <fullName evidence="2">Uncharacterized protein</fullName>
    </submittedName>
</protein>
<sequence>MCIICRCADVTSVHAAWFCPSVRRRWRSASETPVPAGSQRGVLRVVATYRPSPCTQSVGKCQRPSNSASAPPRRPQCSRARMKWRRSEIRRRCSATWCIRWRCCCSWLSPPSQYSWCCRTYWSC</sequence>
<proteinExistence type="predicted"/>
<evidence type="ECO:0000256" key="1">
    <source>
        <dbReference type="SAM" id="MobiDB-lite"/>
    </source>
</evidence>
<name>A0A5E4QL38_9NEOP</name>
<accession>A0A5E4QL38</accession>
<feature type="region of interest" description="Disordered" evidence="1">
    <location>
        <begin position="56"/>
        <end position="79"/>
    </location>
</feature>
<gene>
    <name evidence="2" type="ORF">LSINAPIS_LOCUS8932</name>
</gene>
<dbReference type="AlphaFoldDB" id="A0A5E4QL38"/>
<reference evidence="2 3" key="1">
    <citation type="submission" date="2017-07" db="EMBL/GenBank/DDBJ databases">
        <authorList>
            <person name="Talla V."/>
            <person name="Backstrom N."/>
        </authorList>
    </citation>
    <scope>NUCLEOTIDE SEQUENCE [LARGE SCALE GENOMIC DNA]</scope>
</reference>
<organism evidence="2 3">
    <name type="scientific">Leptidea sinapis</name>
    <dbReference type="NCBI Taxonomy" id="189913"/>
    <lineage>
        <taxon>Eukaryota</taxon>
        <taxon>Metazoa</taxon>
        <taxon>Ecdysozoa</taxon>
        <taxon>Arthropoda</taxon>
        <taxon>Hexapoda</taxon>
        <taxon>Insecta</taxon>
        <taxon>Pterygota</taxon>
        <taxon>Neoptera</taxon>
        <taxon>Endopterygota</taxon>
        <taxon>Lepidoptera</taxon>
        <taxon>Glossata</taxon>
        <taxon>Ditrysia</taxon>
        <taxon>Papilionoidea</taxon>
        <taxon>Pieridae</taxon>
        <taxon>Dismorphiinae</taxon>
        <taxon>Leptidea</taxon>
    </lineage>
</organism>
<evidence type="ECO:0000313" key="3">
    <source>
        <dbReference type="Proteomes" id="UP000324832"/>
    </source>
</evidence>